<reference evidence="3" key="1">
    <citation type="submission" date="2023-06" db="EMBL/GenBank/DDBJ databases">
        <title>Genomic analysis of the entomopathogenic nematode Steinernema hermaphroditum.</title>
        <authorList>
            <person name="Schwarz E.M."/>
            <person name="Heppert J.K."/>
            <person name="Baniya A."/>
            <person name="Schwartz H.T."/>
            <person name="Tan C.-H."/>
            <person name="Antoshechkin I."/>
            <person name="Sternberg P.W."/>
            <person name="Goodrich-Blair H."/>
            <person name="Dillman A.R."/>
        </authorList>
    </citation>
    <scope>NUCLEOTIDE SEQUENCE</scope>
    <source>
        <strain evidence="3">PS9179</strain>
        <tissue evidence="3">Whole animal</tissue>
    </source>
</reference>
<feature type="transmembrane region" description="Helical" evidence="1">
    <location>
        <begin position="131"/>
        <end position="154"/>
    </location>
</feature>
<keyword evidence="4" id="KW-1185">Reference proteome</keyword>
<sequence length="196" mass="22480">MRLLGLLIALTLLLVGSDAFFQRFSSSRHRKNAGTQAADGNVQPFIRFRKSYEWNPLNRFDYGSCDDDWYGDDCELPRCGQRGIVDLKTRKCVCKGNFLPPFCRSCRPEFWGENCELKRFSPVTEPDDYSAYTPIVLLVAFLLLMATLLALAAYKRWQRRTVIDSMPPPKYEQIVHDRPPTYAEATGVDKMDHSLA</sequence>
<gene>
    <name evidence="3" type="ORF">QR680_003345</name>
</gene>
<dbReference type="AlphaFoldDB" id="A0AA39LJJ4"/>
<dbReference type="Proteomes" id="UP001175271">
    <property type="component" value="Unassembled WGS sequence"/>
</dbReference>
<feature type="chain" id="PRO_5041254036" description="EGF-like domain-containing protein" evidence="2">
    <location>
        <begin position="20"/>
        <end position="196"/>
    </location>
</feature>
<keyword evidence="1" id="KW-0812">Transmembrane</keyword>
<keyword evidence="1" id="KW-1133">Transmembrane helix</keyword>
<feature type="signal peptide" evidence="2">
    <location>
        <begin position="1"/>
        <end position="19"/>
    </location>
</feature>
<keyword evidence="1" id="KW-0472">Membrane</keyword>
<proteinExistence type="predicted"/>
<dbReference type="EMBL" id="JAUCMV010000005">
    <property type="protein sequence ID" value="KAK0400081.1"/>
    <property type="molecule type" value="Genomic_DNA"/>
</dbReference>
<keyword evidence="2" id="KW-0732">Signal</keyword>
<evidence type="ECO:0000256" key="1">
    <source>
        <dbReference type="SAM" id="Phobius"/>
    </source>
</evidence>
<protein>
    <recommendedName>
        <fullName evidence="5">EGF-like domain-containing protein</fullName>
    </recommendedName>
</protein>
<evidence type="ECO:0000313" key="4">
    <source>
        <dbReference type="Proteomes" id="UP001175271"/>
    </source>
</evidence>
<evidence type="ECO:0000313" key="3">
    <source>
        <dbReference type="EMBL" id="KAK0400081.1"/>
    </source>
</evidence>
<accession>A0AA39LJJ4</accession>
<name>A0AA39LJJ4_9BILA</name>
<evidence type="ECO:0008006" key="5">
    <source>
        <dbReference type="Google" id="ProtNLM"/>
    </source>
</evidence>
<organism evidence="3 4">
    <name type="scientific">Steinernema hermaphroditum</name>
    <dbReference type="NCBI Taxonomy" id="289476"/>
    <lineage>
        <taxon>Eukaryota</taxon>
        <taxon>Metazoa</taxon>
        <taxon>Ecdysozoa</taxon>
        <taxon>Nematoda</taxon>
        <taxon>Chromadorea</taxon>
        <taxon>Rhabditida</taxon>
        <taxon>Tylenchina</taxon>
        <taxon>Panagrolaimomorpha</taxon>
        <taxon>Strongyloidoidea</taxon>
        <taxon>Steinernematidae</taxon>
        <taxon>Steinernema</taxon>
    </lineage>
</organism>
<evidence type="ECO:0000256" key="2">
    <source>
        <dbReference type="SAM" id="SignalP"/>
    </source>
</evidence>
<comment type="caution">
    <text evidence="3">The sequence shown here is derived from an EMBL/GenBank/DDBJ whole genome shotgun (WGS) entry which is preliminary data.</text>
</comment>